<proteinExistence type="predicted"/>
<name>A0AAD4SIG7_9MAGN</name>
<protein>
    <submittedName>
        <fullName evidence="2">Uncharacterized protein</fullName>
    </submittedName>
</protein>
<gene>
    <name evidence="2" type="ORF">MKW98_014018</name>
</gene>
<evidence type="ECO:0000313" key="2">
    <source>
        <dbReference type="EMBL" id="KAI3909601.1"/>
    </source>
</evidence>
<dbReference type="AlphaFoldDB" id="A0AAD4SIG7"/>
<keyword evidence="3" id="KW-1185">Reference proteome</keyword>
<feature type="transmembrane region" description="Helical" evidence="1">
    <location>
        <begin position="20"/>
        <end position="38"/>
    </location>
</feature>
<comment type="caution">
    <text evidence="2">The sequence shown here is derived from an EMBL/GenBank/DDBJ whole genome shotgun (WGS) entry which is preliminary data.</text>
</comment>
<dbReference type="Proteomes" id="UP001202328">
    <property type="component" value="Unassembled WGS sequence"/>
</dbReference>
<keyword evidence="1" id="KW-1133">Transmembrane helix</keyword>
<evidence type="ECO:0000256" key="1">
    <source>
        <dbReference type="SAM" id="Phobius"/>
    </source>
</evidence>
<keyword evidence="1" id="KW-0472">Membrane</keyword>
<dbReference type="EMBL" id="JAJJMB010010315">
    <property type="protein sequence ID" value="KAI3909601.1"/>
    <property type="molecule type" value="Genomic_DNA"/>
</dbReference>
<evidence type="ECO:0000313" key="3">
    <source>
        <dbReference type="Proteomes" id="UP001202328"/>
    </source>
</evidence>
<feature type="non-terminal residue" evidence="2">
    <location>
        <position position="60"/>
    </location>
</feature>
<keyword evidence="1" id="KW-0812">Transmembrane</keyword>
<sequence length="60" mass="6945">HPRITVWRKTQLSVSRCNLIRNMVILGIVLSVAVSVNFEHTYVINIIEAEKYHVEHDSKS</sequence>
<organism evidence="2 3">
    <name type="scientific">Papaver atlanticum</name>
    <dbReference type="NCBI Taxonomy" id="357466"/>
    <lineage>
        <taxon>Eukaryota</taxon>
        <taxon>Viridiplantae</taxon>
        <taxon>Streptophyta</taxon>
        <taxon>Embryophyta</taxon>
        <taxon>Tracheophyta</taxon>
        <taxon>Spermatophyta</taxon>
        <taxon>Magnoliopsida</taxon>
        <taxon>Ranunculales</taxon>
        <taxon>Papaveraceae</taxon>
        <taxon>Papaveroideae</taxon>
        <taxon>Papaver</taxon>
    </lineage>
</organism>
<accession>A0AAD4SIG7</accession>
<reference evidence="2" key="1">
    <citation type="submission" date="2022-04" db="EMBL/GenBank/DDBJ databases">
        <title>A functionally conserved STORR gene fusion in Papaver species that diverged 16.8 million years ago.</title>
        <authorList>
            <person name="Catania T."/>
        </authorList>
    </citation>
    <scope>NUCLEOTIDE SEQUENCE</scope>
    <source>
        <strain evidence="2">S-188037</strain>
    </source>
</reference>